<dbReference type="AlphaFoldDB" id="A0AA38Z4Y4"/>
<evidence type="ECO:0000313" key="2">
    <source>
        <dbReference type="EMBL" id="KAJ9682355.1"/>
    </source>
</evidence>
<evidence type="ECO:0000259" key="1">
    <source>
        <dbReference type="PROSITE" id="PS50222"/>
    </source>
</evidence>
<gene>
    <name evidence="2" type="ORF">PVL29_018301</name>
</gene>
<dbReference type="Proteomes" id="UP001168098">
    <property type="component" value="Unassembled WGS sequence"/>
</dbReference>
<proteinExistence type="predicted"/>
<dbReference type="InterPro" id="IPR011992">
    <property type="entry name" value="EF-hand-dom_pair"/>
</dbReference>
<comment type="caution">
    <text evidence="2">The sequence shown here is derived from an EMBL/GenBank/DDBJ whole genome shotgun (WGS) entry which is preliminary data.</text>
</comment>
<feature type="domain" description="EF-hand" evidence="1">
    <location>
        <begin position="119"/>
        <end position="154"/>
    </location>
</feature>
<sequence>MADEGLTIVDGEKLRLADLSLPESDVTFTGAQLLDVADSKVSSLLCGLSLPETVKSSALKRLNVGDVINFRCAELDREEASSKFREYVIAIADELEDDPIVASILDGNTLRLFLEDEDDFAMLAENLFTELDIEDTGKISKSEIRNALLHMGVEMGIPPFSEFPLLDDILKKHGAEGEEVLGQAQFAELLQPVLQELAEALAEKHVVVIQDIKFSNGSKLRKLLGDKQQLNNVIEQILLEKYSAKDGPGNTKLIRDFLEKHGKELGLPPPEAHEAVYNEVFLAVDDKKNNEELEKDEFGALVEDILEKFADELEANPVFDN</sequence>
<dbReference type="PANTHER" id="PTHR34574">
    <property type="entry name" value="CALCIUM-BINDING EF-HAND FAMILY PROTEIN-RELATED"/>
    <property type="match status" value="1"/>
</dbReference>
<keyword evidence="3" id="KW-1185">Reference proteome</keyword>
<dbReference type="Gene3D" id="1.10.238.10">
    <property type="entry name" value="EF-hand"/>
    <property type="match status" value="1"/>
</dbReference>
<accession>A0AA38Z4Y4</accession>
<reference evidence="2 3" key="1">
    <citation type="journal article" date="2023" name="BMC Biotechnol.">
        <title>Vitis rotundifolia cv Carlos genome sequencing.</title>
        <authorList>
            <person name="Huff M."/>
            <person name="Hulse-Kemp A."/>
            <person name="Scheffler B."/>
            <person name="Youngblood R."/>
            <person name="Simpson S."/>
            <person name="Babiker E."/>
            <person name="Staton M."/>
        </authorList>
    </citation>
    <scope>NUCLEOTIDE SEQUENCE [LARGE SCALE GENOMIC DNA]</scope>
    <source>
        <tissue evidence="2">Leaf</tissue>
    </source>
</reference>
<evidence type="ECO:0000313" key="3">
    <source>
        <dbReference type="Proteomes" id="UP001168098"/>
    </source>
</evidence>
<organism evidence="2 3">
    <name type="scientific">Vitis rotundifolia</name>
    <name type="common">Muscadine grape</name>
    <dbReference type="NCBI Taxonomy" id="103349"/>
    <lineage>
        <taxon>Eukaryota</taxon>
        <taxon>Viridiplantae</taxon>
        <taxon>Streptophyta</taxon>
        <taxon>Embryophyta</taxon>
        <taxon>Tracheophyta</taxon>
        <taxon>Spermatophyta</taxon>
        <taxon>Magnoliopsida</taxon>
        <taxon>eudicotyledons</taxon>
        <taxon>Gunneridae</taxon>
        <taxon>Pentapetalae</taxon>
        <taxon>rosids</taxon>
        <taxon>Vitales</taxon>
        <taxon>Vitaceae</taxon>
        <taxon>Viteae</taxon>
        <taxon>Vitis</taxon>
    </lineage>
</organism>
<dbReference type="InterPro" id="IPR002048">
    <property type="entry name" value="EF_hand_dom"/>
</dbReference>
<name>A0AA38Z4Y4_VITRO</name>
<dbReference type="PANTHER" id="PTHR34574:SF3">
    <property type="entry name" value="CALCIUM-BINDING EF HAND FAMILY PROTEIN"/>
    <property type="match status" value="1"/>
</dbReference>
<dbReference type="EMBL" id="JARBHA010000014">
    <property type="protein sequence ID" value="KAJ9682355.1"/>
    <property type="molecule type" value="Genomic_DNA"/>
</dbReference>
<dbReference type="SUPFAM" id="SSF47473">
    <property type="entry name" value="EF-hand"/>
    <property type="match status" value="1"/>
</dbReference>
<protein>
    <recommendedName>
        <fullName evidence="1">EF-hand domain-containing protein</fullName>
    </recommendedName>
</protein>
<dbReference type="GO" id="GO:0005509">
    <property type="term" value="F:calcium ion binding"/>
    <property type="evidence" value="ECO:0007669"/>
    <property type="project" value="InterPro"/>
</dbReference>
<dbReference type="PROSITE" id="PS50222">
    <property type="entry name" value="EF_HAND_2"/>
    <property type="match status" value="1"/>
</dbReference>